<name>A0AAV2EKD9_9ROSI</name>
<reference evidence="9 10" key="1">
    <citation type="submission" date="2024-04" db="EMBL/GenBank/DDBJ databases">
        <authorList>
            <person name="Fracassetti M."/>
        </authorList>
    </citation>
    <scope>NUCLEOTIDE SEQUENCE [LARGE SCALE GENOMIC DNA]</scope>
</reference>
<evidence type="ECO:0000256" key="7">
    <source>
        <dbReference type="SAM" id="Phobius"/>
    </source>
</evidence>
<keyword evidence="4 7" id="KW-0812">Transmembrane</keyword>
<dbReference type="PROSITE" id="PS50850">
    <property type="entry name" value="MFS"/>
    <property type="match status" value="1"/>
</dbReference>
<evidence type="ECO:0000256" key="4">
    <source>
        <dbReference type="ARBA" id="ARBA00022692"/>
    </source>
</evidence>
<dbReference type="PANTHER" id="PTHR48020:SF49">
    <property type="entry name" value="SUGAR TRANSPORTER"/>
    <property type="match status" value="1"/>
</dbReference>
<dbReference type="Proteomes" id="UP001497516">
    <property type="component" value="Chromosome 4"/>
</dbReference>
<comment type="similarity">
    <text evidence="2">Belongs to the major facilitator superfamily. Sugar transporter (TC 2.A.1.1) family.</text>
</comment>
<feature type="transmembrane region" description="Helical" evidence="7">
    <location>
        <begin position="61"/>
        <end position="78"/>
    </location>
</feature>
<feature type="transmembrane region" description="Helical" evidence="7">
    <location>
        <begin position="107"/>
        <end position="127"/>
    </location>
</feature>
<evidence type="ECO:0000256" key="6">
    <source>
        <dbReference type="ARBA" id="ARBA00023136"/>
    </source>
</evidence>
<dbReference type="AlphaFoldDB" id="A0AAV2EKD9"/>
<dbReference type="InterPro" id="IPR003663">
    <property type="entry name" value="Sugar/inositol_transpt"/>
</dbReference>
<keyword evidence="10" id="KW-1185">Reference proteome</keyword>
<comment type="subcellular location">
    <subcellularLocation>
        <location evidence="1">Membrane</location>
        <topology evidence="1">Multi-pass membrane protein</topology>
    </subcellularLocation>
</comment>
<evidence type="ECO:0000256" key="1">
    <source>
        <dbReference type="ARBA" id="ARBA00004141"/>
    </source>
</evidence>
<dbReference type="InterPro" id="IPR050814">
    <property type="entry name" value="Myo-inositol_Transporter"/>
</dbReference>
<dbReference type="InterPro" id="IPR005828">
    <property type="entry name" value="MFS_sugar_transport-like"/>
</dbReference>
<dbReference type="Pfam" id="PF00083">
    <property type="entry name" value="Sugar_tr"/>
    <property type="match status" value="2"/>
</dbReference>
<accession>A0AAV2EKD9</accession>
<feature type="transmembrane region" description="Helical" evidence="7">
    <location>
        <begin position="83"/>
        <end position="101"/>
    </location>
</feature>
<evidence type="ECO:0000313" key="9">
    <source>
        <dbReference type="EMBL" id="CAL1385955.1"/>
    </source>
</evidence>
<feature type="transmembrane region" description="Helical" evidence="7">
    <location>
        <begin position="139"/>
        <end position="162"/>
    </location>
</feature>
<keyword evidence="5 7" id="KW-1133">Transmembrane helix</keyword>
<evidence type="ECO:0000313" key="10">
    <source>
        <dbReference type="Proteomes" id="UP001497516"/>
    </source>
</evidence>
<evidence type="ECO:0000256" key="5">
    <source>
        <dbReference type="ARBA" id="ARBA00022989"/>
    </source>
</evidence>
<dbReference type="Gene3D" id="1.20.1250.20">
    <property type="entry name" value="MFS general substrate transporter like domains"/>
    <property type="match status" value="1"/>
</dbReference>
<dbReference type="PANTHER" id="PTHR48020">
    <property type="entry name" value="PROTON MYO-INOSITOL COTRANSPORTER"/>
    <property type="match status" value="1"/>
</dbReference>
<evidence type="ECO:0000256" key="2">
    <source>
        <dbReference type="ARBA" id="ARBA00010992"/>
    </source>
</evidence>
<dbReference type="GO" id="GO:0022857">
    <property type="term" value="F:transmembrane transporter activity"/>
    <property type="evidence" value="ECO:0007669"/>
    <property type="project" value="InterPro"/>
</dbReference>
<sequence length="491" mass="54506">MTTTKTKGFTILLCVVASQATLLYSFGYDMVVVLLSTPTTMEEDLGMTENEGLHFRNATKWLFFVACFVSGFVADFLGRRSTLILSGTLSFVGFLIMSLAVSYGVLIAGRIISLVGIGLGLPVAPLYIGEVAPPSRRGFLNSIPEVFWCLGIFLAVVTRAAVRDLSASSQWRGLVGVAIVPSLILGVGMILMLESPSWLVRRARVADAKATLQRTLKTSEEVDERLLQLRTAARILPTIGDENFEAIPQDIQVLAILQEIRRPATNFTLKVLFLSNLTPHLVQPMAGTDLLTYESVLKFGLHGPFAPMDFLLDQLPFLFGRLLPILFPMLVSDVIGRRKLIWLSMVLVTVSMVAMNVSFMALDHRFFDSGVAERMSKWSMVAVFGSFSLGLGPMTWVHTSEVLPFKVRAQLIGMTVVVNRLICLGLTYLKPITDRWTKDLLFLILNLVLPYMGQRLCRKHLMETRGKSLEVTDLLISPTLDLNLGHVRFNF</sequence>
<feature type="transmembrane region" description="Helical" evidence="7">
    <location>
        <begin position="174"/>
        <end position="193"/>
    </location>
</feature>
<feature type="transmembrane region" description="Helical" evidence="7">
    <location>
        <begin position="378"/>
        <end position="397"/>
    </location>
</feature>
<feature type="domain" description="Major facilitator superfamily (MFS) profile" evidence="8">
    <location>
        <begin position="15"/>
        <end position="491"/>
    </location>
</feature>
<feature type="transmembrane region" description="Helical" evidence="7">
    <location>
        <begin position="409"/>
        <end position="428"/>
    </location>
</feature>
<evidence type="ECO:0000256" key="3">
    <source>
        <dbReference type="ARBA" id="ARBA00022448"/>
    </source>
</evidence>
<dbReference type="SUPFAM" id="SSF103473">
    <property type="entry name" value="MFS general substrate transporter"/>
    <property type="match status" value="1"/>
</dbReference>
<keyword evidence="3" id="KW-0813">Transport</keyword>
<dbReference type="GO" id="GO:0016020">
    <property type="term" value="C:membrane"/>
    <property type="evidence" value="ECO:0007669"/>
    <property type="project" value="UniProtKB-SubCell"/>
</dbReference>
<gene>
    <name evidence="9" type="ORF">LTRI10_LOCUS27053</name>
</gene>
<dbReference type="InterPro" id="IPR005829">
    <property type="entry name" value="Sugar_transporter_CS"/>
</dbReference>
<organism evidence="9 10">
    <name type="scientific">Linum trigynum</name>
    <dbReference type="NCBI Taxonomy" id="586398"/>
    <lineage>
        <taxon>Eukaryota</taxon>
        <taxon>Viridiplantae</taxon>
        <taxon>Streptophyta</taxon>
        <taxon>Embryophyta</taxon>
        <taxon>Tracheophyta</taxon>
        <taxon>Spermatophyta</taxon>
        <taxon>Magnoliopsida</taxon>
        <taxon>eudicotyledons</taxon>
        <taxon>Gunneridae</taxon>
        <taxon>Pentapetalae</taxon>
        <taxon>rosids</taxon>
        <taxon>fabids</taxon>
        <taxon>Malpighiales</taxon>
        <taxon>Linaceae</taxon>
        <taxon>Linum</taxon>
    </lineage>
</organism>
<dbReference type="InterPro" id="IPR020846">
    <property type="entry name" value="MFS_dom"/>
</dbReference>
<protein>
    <recommendedName>
        <fullName evidence="8">Major facilitator superfamily (MFS) profile domain-containing protein</fullName>
    </recommendedName>
</protein>
<evidence type="ECO:0000259" key="8">
    <source>
        <dbReference type="PROSITE" id="PS50850"/>
    </source>
</evidence>
<keyword evidence="6 7" id="KW-0472">Membrane</keyword>
<feature type="transmembrane region" description="Helical" evidence="7">
    <location>
        <begin position="340"/>
        <end position="362"/>
    </location>
</feature>
<dbReference type="InterPro" id="IPR036259">
    <property type="entry name" value="MFS_trans_sf"/>
</dbReference>
<dbReference type="PROSITE" id="PS00216">
    <property type="entry name" value="SUGAR_TRANSPORT_1"/>
    <property type="match status" value="1"/>
</dbReference>
<dbReference type="PRINTS" id="PR00171">
    <property type="entry name" value="SUGRTRNSPORT"/>
</dbReference>
<proteinExistence type="inferred from homology"/>
<dbReference type="EMBL" id="OZ034817">
    <property type="protein sequence ID" value="CAL1385955.1"/>
    <property type="molecule type" value="Genomic_DNA"/>
</dbReference>